<dbReference type="AlphaFoldDB" id="E8R1Q1"/>
<keyword evidence="4 8" id="KW-0812">Transmembrane</keyword>
<feature type="transmembrane region" description="Helical" evidence="8">
    <location>
        <begin position="411"/>
        <end position="435"/>
    </location>
</feature>
<evidence type="ECO:0000256" key="3">
    <source>
        <dbReference type="ARBA" id="ARBA00022475"/>
    </source>
</evidence>
<protein>
    <submittedName>
        <fullName evidence="10">Major facilitator superfamily MFS_1</fullName>
    </submittedName>
</protein>
<evidence type="ECO:0000256" key="1">
    <source>
        <dbReference type="ARBA" id="ARBA00004651"/>
    </source>
</evidence>
<dbReference type="EMBL" id="CP002353">
    <property type="protein sequence ID" value="ADV63469.1"/>
    <property type="molecule type" value="Genomic_DNA"/>
</dbReference>
<accession>E8R1Q1</accession>
<reference evidence="10 11" key="2">
    <citation type="journal article" date="2011" name="Stand. Genomic Sci.">
        <title>Complete genome sequence of Isosphaera pallida type strain (IS1B).</title>
        <authorList>
            <consortium name="US DOE Joint Genome Institute (JGI-PGF)"/>
            <person name="Goker M."/>
            <person name="Cleland D."/>
            <person name="Saunders E."/>
            <person name="Lapidus A."/>
            <person name="Nolan M."/>
            <person name="Lucas S."/>
            <person name="Hammon N."/>
            <person name="Deshpande S."/>
            <person name="Cheng J.F."/>
            <person name="Tapia R."/>
            <person name="Han C."/>
            <person name="Goodwin L."/>
            <person name="Pitluck S."/>
            <person name="Liolios K."/>
            <person name="Pagani I."/>
            <person name="Ivanova N."/>
            <person name="Mavromatis K."/>
            <person name="Pati A."/>
            <person name="Chen A."/>
            <person name="Palaniappan K."/>
            <person name="Land M."/>
            <person name="Hauser L."/>
            <person name="Chang Y.J."/>
            <person name="Jeffries C.D."/>
            <person name="Detter J.C."/>
            <person name="Beck B."/>
            <person name="Woyke T."/>
            <person name="Bristow J."/>
            <person name="Eisen J.A."/>
            <person name="Markowitz V."/>
            <person name="Hugenholtz P."/>
            <person name="Kyrpides N.C."/>
            <person name="Klenk H.P."/>
        </authorList>
    </citation>
    <scope>NUCLEOTIDE SEQUENCE [LARGE SCALE GENOMIC DNA]</scope>
    <source>
        <strain evidence="11">ATCC 43644 / DSM 9630 / IS1B</strain>
    </source>
</reference>
<evidence type="ECO:0000259" key="9">
    <source>
        <dbReference type="PROSITE" id="PS50850"/>
    </source>
</evidence>
<feature type="transmembrane region" description="Helical" evidence="8">
    <location>
        <begin position="441"/>
        <end position="462"/>
    </location>
</feature>
<gene>
    <name evidence="10" type="ordered locus">Isop_2904</name>
</gene>
<dbReference type="InterPro" id="IPR020846">
    <property type="entry name" value="MFS_dom"/>
</dbReference>
<proteinExistence type="predicted"/>
<dbReference type="eggNOG" id="COG2814">
    <property type="taxonomic scope" value="Bacteria"/>
</dbReference>
<dbReference type="Gene3D" id="1.20.1250.20">
    <property type="entry name" value="MFS general substrate transporter like domains"/>
    <property type="match status" value="1"/>
</dbReference>
<feature type="transmembrane region" description="Helical" evidence="8">
    <location>
        <begin position="136"/>
        <end position="164"/>
    </location>
</feature>
<dbReference type="HOGENOM" id="CLU_034180_11_2_0"/>
<keyword evidence="3" id="KW-1003">Cell membrane</keyword>
<feature type="transmembrane region" description="Helical" evidence="8">
    <location>
        <begin position="208"/>
        <end position="236"/>
    </location>
</feature>
<dbReference type="KEGG" id="ipa:Isop_2904"/>
<evidence type="ECO:0000256" key="2">
    <source>
        <dbReference type="ARBA" id="ARBA00022448"/>
    </source>
</evidence>
<dbReference type="PANTHER" id="PTHR23513">
    <property type="entry name" value="INTEGRAL MEMBRANE EFFLUX PROTEIN-RELATED"/>
    <property type="match status" value="1"/>
</dbReference>
<dbReference type="Proteomes" id="UP000008631">
    <property type="component" value="Chromosome"/>
</dbReference>
<evidence type="ECO:0000256" key="5">
    <source>
        <dbReference type="ARBA" id="ARBA00022989"/>
    </source>
</evidence>
<dbReference type="STRING" id="575540.Isop_2904"/>
<dbReference type="FunCoup" id="E8R1Q1">
    <property type="interactions" value="82"/>
</dbReference>
<dbReference type="OrthoDB" id="9775268at2"/>
<feature type="transmembrane region" description="Helical" evidence="8">
    <location>
        <begin position="272"/>
        <end position="295"/>
    </location>
</feature>
<dbReference type="InterPro" id="IPR036259">
    <property type="entry name" value="MFS_trans_sf"/>
</dbReference>
<dbReference type="CDD" id="cd06173">
    <property type="entry name" value="MFS_MefA_like"/>
    <property type="match status" value="1"/>
</dbReference>
<dbReference type="SUPFAM" id="SSF103473">
    <property type="entry name" value="MFS general substrate transporter"/>
    <property type="match status" value="1"/>
</dbReference>
<feature type="transmembrane region" description="Helical" evidence="8">
    <location>
        <begin position="184"/>
        <end position="202"/>
    </location>
</feature>
<dbReference type="Pfam" id="PF05977">
    <property type="entry name" value="MFS_3"/>
    <property type="match status" value="1"/>
</dbReference>
<comment type="subcellular location">
    <subcellularLocation>
        <location evidence="1">Cell membrane</location>
        <topology evidence="1">Multi-pass membrane protein</topology>
    </subcellularLocation>
</comment>
<feature type="transmembrane region" description="Helical" evidence="8">
    <location>
        <begin position="307"/>
        <end position="327"/>
    </location>
</feature>
<feature type="transmembrane region" description="Helical" evidence="8">
    <location>
        <begin position="339"/>
        <end position="358"/>
    </location>
</feature>
<feature type="transmembrane region" description="Helical" evidence="8">
    <location>
        <begin position="63"/>
        <end position="84"/>
    </location>
</feature>
<dbReference type="InterPro" id="IPR010290">
    <property type="entry name" value="TM_effector"/>
</dbReference>
<keyword evidence="6 8" id="KW-0472">Membrane</keyword>
<evidence type="ECO:0000256" key="4">
    <source>
        <dbReference type="ARBA" id="ARBA00022692"/>
    </source>
</evidence>
<evidence type="ECO:0000313" key="11">
    <source>
        <dbReference type="Proteomes" id="UP000008631"/>
    </source>
</evidence>
<name>E8R1Q1_ISOPI</name>
<feature type="region of interest" description="Disordered" evidence="7">
    <location>
        <begin position="1"/>
        <end position="44"/>
    </location>
</feature>
<dbReference type="PROSITE" id="PS50850">
    <property type="entry name" value="MFS"/>
    <property type="match status" value="1"/>
</dbReference>
<keyword evidence="2" id="KW-0813">Transport</keyword>
<feature type="transmembrane region" description="Helical" evidence="8">
    <location>
        <begin position="370"/>
        <end position="390"/>
    </location>
</feature>
<dbReference type="GO" id="GO:0005886">
    <property type="term" value="C:plasma membrane"/>
    <property type="evidence" value="ECO:0007669"/>
    <property type="project" value="UniProtKB-SubCell"/>
</dbReference>
<evidence type="ECO:0000256" key="8">
    <source>
        <dbReference type="SAM" id="Phobius"/>
    </source>
</evidence>
<keyword evidence="5 8" id="KW-1133">Transmembrane helix</keyword>
<dbReference type="PANTHER" id="PTHR23513:SF11">
    <property type="entry name" value="STAPHYLOFERRIN A TRANSPORTER"/>
    <property type="match status" value="1"/>
</dbReference>
<dbReference type="InParanoid" id="E8R1Q1"/>
<feature type="transmembrane region" description="Helical" evidence="8">
    <location>
        <begin position="96"/>
        <end position="116"/>
    </location>
</feature>
<dbReference type="GO" id="GO:0022857">
    <property type="term" value="F:transmembrane transporter activity"/>
    <property type="evidence" value="ECO:0007669"/>
    <property type="project" value="InterPro"/>
</dbReference>
<evidence type="ECO:0000256" key="7">
    <source>
        <dbReference type="SAM" id="MobiDB-lite"/>
    </source>
</evidence>
<evidence type="ECO:0000256" key="6">
    <source>
        <dbReference type="ARBA" id="ARBA00023136"/>
    </source>
</evidence>
<sequence length="475" mass="48576">MSTTSPVASGSPRRSAPVTVPATLEAEAEAEADESSEVGFSGSSPRVPRTFEALGNLEYRKFFIGHGISLVGTWLQGAAVAWIVFETTRDERMLGLVEAANLMPGVVVGLLAGMVADQVTPRRMVLAMQFGQFVVASTLAALALIGWLPVPLMLAALVVARVCVTFEMPSRQVLIYDVVGRGHLMNAIALNTGLFNASRVVGPSLAGVVLATLGAPACFVLNAVSFTAAMTAVGLMRVRPKPPNARAGDNATASKGWKGALAGFAHLGRDRLVGGLFLMLSGFGVLGMGYSAMIPSYAQVVLGVREIGYSLLLASSGVGATLGALIVASLGPGRDRLQVIALGLVLFAVGLAAAAVVPPLVAGGASGSRLALATAMACLSVVGCGAIMVYSTTQTVIQAAVPDAIRGRIMGVWMIMFSASVPSGALVSGVLASWLGTPQAMLAGSIGVALLALVVGFAFNLISWRANPPIAGDTF</sequence>
<evidence type="ECO:0000313" key="10">
    <source>
        <dbReference type="EMBL" id="ADV63469.1"/>
    </source>
</evidence>
<feature type="compositionally biased region" description="Acidic residues" evidence="7">
    <location>
        <begin position="26"/>
        <end position="36"/>
    </location>
</feature>
<reference key="1">
    <citation type="submission" date="2010-11" db="EMBL/GenBank/DDBJ databases">
        <title>The complete sequence of chromosome of Isophaera pallida ATCC 43644.</title>
        <authorList>
            <consortium name="US DOE Joint Genome Institute (JGI-PGF)"/>
            <person name="Lucas S."/>
            <person name="Copeland A."/>
            <person name="Lapidus A."/>
            <person name="Bruce D."/>
            <person name="Goodwin L."/>
            <person name="Pitluck S."/>
            <person name="Kyrpides N."/>
            <person name="Mavromatis K."/>
            <person name="Pagani I."/>
            <person name="Ivanova N."/>
            <person name="Saunders E."/>
            <person name="Brettin T."/>
            <person name="Detter J.C."/>
            <person name="Han C."/>
            <person name="Tapia R."/>
            <person name="Land M."/>
            <person name="Hauser L."/>
            <person name="Markowitz V."/>
            <person name="Cheng J.-F."/>
            <person name="Hugenholtz P."/>
            <person name="Woyke T."/>
            <person name="Wu D."/>
            <person name="Eisen J.A."/>
        </authorList>
    </citation>
    <scope>NUCLEOTIDE SEQUENCE</scope>
    <source>
        <strain>ATCC 43644</strain>
    </source>
</reference>
<dbReference type="RefSeq" id="WP_013565757.1">
    <property type="nucleotide sequence ID" value="NC_014962.1"/>
</dbReference>
<organism evidence="10 11">
    <name type="scientific">Isosphaera pallida (strain ATCC 43644 / DSM 9630 / IS1B)</name>
    <dbReference type="NCBI Taxonomy" id="575540"/>
    <lineage>
        <taxon>Bacteria</taxon>
        <taxon>Pseudomonadati</taxon>
        <taxon>Planctomycetota</taxon>
        <taxon>Planctomycetia</taxon>
        <taxon>Isosphaerales</taxon>
        <taxon>Isosphaeraceae</taxon>
        <taxon>Isosphaera</taxon>
    </lineage>
</organism>
<keyword evidence="11" id="KW-1185">Reference proteome</keyword>
<feature type="domain" description="Major facilitator superfamily (MFS) profile" evidence="9">
    <location>
        <begin position="270"/>
        <end position="475"/>
    </location>
</feature>